<sequence length="77" mass="9342">MHTLNEWVRKWQPYCVATHCMRLAGPANFHRTRDHRIRQQPTKSSNLRNETQAVWQDHQTLRSKCRLKAYFHLTLQN</sequence>
<name>A0ABD0JXF2_9CAEN</name>
<dbReference type="EMBL" id="JACVVK020000297">
    <property type="protein sequence ID" value="KAK7479697.1"/>
    <property type="molecule type" value="Genomic_DNA"/>
</dbReference>
<dbReference type="Proteomes" id="UP001519460">
    <property type="component" value="Unassembled WGS sequence"/>
</dbReference>
<proteinExistence type="predicted"/>
<organism evidence="1 2">
    <name type="scientific">Batillaria attramentaria</name>
    <dbReference type="NCBI Taxonomy" id="370345"/>
    <lineage>
        <taxon>Eukaryota</taxon>
        <taxon>Metazoa</taxon>
        <taxon>Spiralia</taxon>
        <taxon>Lophotrochozoa</taxon>
        <taxon>Mollusca</taxon>
        <taxon>Gastropoda</taxon>
        <taxon>Caenogastropoda</taxon>
        <taxon>Sorbeoconcha</taxon>
        <taxon>Cerithioidea</taxon>
        <taxon>Batillariidae</taxon>
        <taxon>Batillaria</taxon>
    </lineage>
</organism>
<reference evidence="1 2" key="1">
    <citation type="journal article" date="2023" name="Sci. Data">
        <title>Genome assembly of the Korean intertidal mud-creeper Batillaria attramentaria.</title>
        <authorList>
            <person name="Patra A.K."/>
            <person name="Ho P.T."/>
            <person name="Jun S."/>
            <person name="Lee S.J."/>
            <person name="Kim Y."/>
            <person name="Won Y.J."/>
        </authorList>
    </citation>
    <scope>NUCLEOTIDE SEQUENCE [LARGE SCALE GENOMIC DNA]</scope>
    <source>
        <strain evidence="1">Wonlab-2016</strain>
    </source>
</reference>
<protein>
    <submittedName>
        <fullName evidence="1">Uncharacterized protein</fullName>
    </submittedName>
</protein>
<evidence type="ECO:0000313" key="1">
    <source>
        <dbReference type="EMBL" id="KAK7479697.1"/>
    </source>
</evidence>
<gene>
    <name evidence="1" type="ORF">BaRGS_00029073</name>
</gene>
<accession>A0ABD0JXF2</accession>
<keyword evidence="2" id="KW-1185">Reference proteome</keyword>
<dbReference type="AlphaFoldDB" id="A0ABD0JXF2"/>
<comment type="caution">
    <text evidence="1">The sequence shown here is derived from an EMBL/GenBank/DDBJ whole genome shotgun (WGS) entry which is preliminary data.</text>
</comment>
<evidence type="ECO:0000313" key="2">
    <source>
        <dbReference type="Proteomes" id="UP001519460"/>
    </source>
</evidence>